<dbReference type="Proteomes" id="UP001469553">
    <property type="component" value="Unassembled WGS sequence"/>
</dbReference>
<feature type="signal peptide" evidence="1">
    <location>
        <begin position="1"/>
        <end position="21"/>
    </location>
</feature>
<feature type="chain" id="PRO_5047457786" description="Secreted protein" evidence="1">
    <location>
        <begin position="22"/>
        <end position="70"/>
    </location>
</feature>
<accession>A0ABV0XB13</accession>
<sequence>MFPQLFIYSVLLCKLRQSVIVQLCIVTSAACNNESHLQIGPPLSRPTSALASSSIQRPKQGATYLHRLDG</sequence>
<keyword evidence="1" id="KW-0732">Signal</keyword>
<evidence type="ECO:0008006" key="4">
    <source>
        <dbReference type="Google" id="ProtNLM"/>
    </source>
</evidence>
<name>A0ABV0XB13_9TELE</name>
<evidence type="ECO:0000313" key="2">
    <source>
        <dbReference type="EMBL" id="MEQ2278724.1"/>
    </source>
</evidence>
<evidence type="ECO:0000313" key="3">
    <source>
        <dbReference type="Proteomes" id="UP001469553"/>
    </source>
</evidence>
<comment type="caution">
    <text evidence="2">The sequence shown here is derived from an EMBL/GenBank/DDBJ whole genome shotgun (WGS) entry which is preliminary data.</text>
</comment>
<gene>
    <name evidence="2" type="ORF">AMECASPLE_001961</name>
</gene>
<evidence type="ECO:0000256" key="1">
    <source>
        <dbReference type="SAM" id="SignalP"/>
    </source>
</evidence>
<proteinExistence type="predicted"/>
<protein>
    <recommendedName>
        <fullName evidence="4">Secreted protein</fullName>
    </recommendedName>
</protein>
<organism evidence="2 3">
    <name type="scientific">Ameca splendens</name>
    <dbReference type="NCBI Taxonomy" id="208324"/>
    <lineage>
        <taxon>Eukaryota</taxon>
        <taxon>Metazoa</taxon>
        <taxon>Chordata</taxon>
        <taxon>Craniata</taxon>
        <taxon>Vertebrata</taxon>
        <taxon>Euteleostomi</taxon>
        <taxon>Actinopterygii</taxon>
        <taxon>Neopterygii</taxon>
        <taxon>Teleostei</taxon>
        <taxon>Neoteleostei</taxon>
        <taxon>Acanthomorphata</taxon>
        <taxon>Ovalentaria</taxon>
        <taxon>Atherinomorphae</taxon>
        <taxon>Cyprinodontiformes</taxon>
        <taxon>Goodeidae</taxon>
        <taxon>Ameca</taxon>
    </lineage>
</organism>
<reference evidence="2 3" key="1">
    <citation type="submission" date="2021-06" db="EMBL/GenBank/DDBJ databases">
        <authorList>
            <person name="Palmer J.M."/>
        </authorList>
    </citation>
    <scope>NUCLEOTIDE SEQUENCE [LARGE SCALE GENOMIC DNA]</scope>
    <source>
        <strain evidence="2 3">AS_MEX2019</strain>
        <tissue evidence="2">Muscle</tissue>
    </source>
</reference>
<keyword evidence="3" id="KW-1185">Reference proteome</keyword>
<dbReference type="EMBL" id="JAHRIP010000069">
    <property type="protein sequence ID" value="MEQ2278724.1"/>
    <property type="molecule type" value="Genomic_DNA"/>
</dbReference>